<sequence>MELGQRLKEAREEKGLTIEQLAESTKIQKRYLTAIEDHQWDTIPGNFYVRAFVREYADAVGLNGDELINEYANELPSGDDRTYEYMTPSRKNSKAQKASNQIFTLLPKLLVFLLIIGIGFAIWYSIVNYIQPAITDGEEQTSQEIITAPEDEEDEVSEENGNEEASNEDEEESTEKDEVEETNPSLNVLDVNQDSTPRTTYELVDTDSFEVTLTVNDETYLEIDLTEDGDESQLFSGMFSVDDSPFEFDSDGNEVELEMNIGRASGFGIEVSGVELEYEVDPNDNVHQRIIILWENEHEED</sequence>
<dbReference type="InterPro" id="IPR010982">
    <property type="entry name" value="Lambda_DNA-bd_dom_sf"/>
</dbReference>
<dbReference type="PANTHER" id="PTHR34475">
    <property type="match status" value="1"/>
</dbReference>
<gene>
    <name evidence="4" type="ORF">J2R98_000490</name>
</gene>
<evidence type="ECO:0000313" key="4">
    <source>
        <dbReference type="EMBL" id="MDQ0350687.1"/>
    </source>
</evidence>
<feature type="compositionally biased region" description="Acidic residues" evidence="1">
    <location>
        <begin position="149"/>
        <end position="181"/>
    </location>
</feature>
<evidence type="ECO:0000313" key="5">
    <source>
        <dbReference type="Proteomes" id="UP001236723"/>
    </source>
</evidence>
<dbReference type="InterPro" id="IPR050400">
    <property type="entry name" value="Bact_Cytoskel_RodZ"/>
</dbReference>
<dbReference type="SMART" id="SM00530">
    <property type="entry name" value="HTH_XRE"/>
    <property type="match status" value="1"/>
</dbReference>
<dbReference type="RefSeq" id="WP_307065759.1">
    <property type="nucleotide sequence ID" value="NZ_JAUSUP010000001.1"/>
</dbReference>
<name>A0ABU0DQG3_9BACI</name>
<reference evidence="4 5" key="1">
    <citation type="submission" date="2023-07" db="EMBL/GenBank/DDBJ databases">
        <title>Genomic Encyclopedia of Type Strains, Phase IV (KMG-IV): sequencing the most valuable type-strain genomes for metagenomic binning, comparative biology and taxonomic classification.</title>
        <authorList>
            <person name="Goeker M."/>
        </authorList>
    </citation>
    <scope>NUCLEOTIDE SEQUENCE [LARGE SCALE GENOMIC DNA]</scope>
    <source>
        <strain evidence="4 5">DSM 15448</strain>
    </source>
</reference>
<keyword evidence="5" id="KW-1185">Reference proteome</keyword>
<dbReference type="CDD" id="cd00093">
    <property type="entry name" value="HTH_XRE"/>
    <property type="match status" value="1"/>
</dbReference>
<evidence type="ECO:0000259" key="3">
    <source>
        <dbReference type="PROSITE" id="PS50943"/>
    </source>
</evidence>
<feature type="transmembrane region" description="Helical" evidence="2">
    <location>
        <begin position="102"/>
        <end position="126"/>
    </location>
</feature>
<proteinExistence type="predicted"/>
<dbReference type="Proteomes" id="UP001236723">
    <property type="component" value="Unassembled WGS sequence"/>
</dbReference>
<organism evidence="4 5">
    <name type="scientific">Alkalibacillus filiformis</name>
    <dbReference type="NCBI Taxonomy" id="200990"/>
    <lineage>
        <taxon>Bacteria</taxon>
        <taxon>Bacillati</taxon>
        <taxon>Bacillota</taxon>
        <taxon>Bacilli</taxon>
        <taxon>Bacillales</taxon>
        <taxon>Bacillaceae</taxon>
        <taxon>Alkalibacillus</taxon>
    </lineage>
</organism>
<dbReference type="InterPro" id="IPR001387">
    <property type="entry name" value="Cro/C1-type_HTH"/>
</dbReference>
<evidence type="ECO:0000256" key="1">
    <source>
        <dbReference type="SAM" id="MobiDB-lite"/>
    </source>
</evidence>
<dbReference type="PANTHER" id="PTHR34475:SF1">
    <property type="entry name" value="CYTOSKELETON PROTEIN RODZ"/>
    <property type="match status" value="1"/>
</dbReference>
<accession>A0ABU0DQG3</accession>
<feature type="region of interest" description="Disordered" evidence="1">
    <location>
        <begin position="148"/>
        <end position="194"/>
    </location>
</feature>
<feature type="domain" description="HTH cro/C1-type" evidence="3">
    <location>
        <begin position="7"/>
        <end position="36"/>
    </location>
</feature>
<dbReference type="PROSITE" id="PS50943">
    <property type="entry name" value="HTH_CROC1"/>
    <property type="match status" value="1"/>
</dbReference>
<comment type="caution">
    <text evidence="4">The sequence shown here is derived from an EMBL/GenBank/DDBJ whole genome shotgun (WGS) entry which is preliminary data.</text>
</comment>
<dbReference type="Pfam" id="PF13413">
    <property type="entry name" value="HTH_25"/>
    <property type="match status" value="1"/>
</dbReference>
<protein>
    <submittedName>
        <fullName evidence="4">Cytoskeletal protein RodZ</fullName>
    </submittedName>
</protein>
<feature type="compositionally biased region" description="Polar residues" evidence="1">
    <location>
        <begin position="184"/>
        <end position="194"/>
    </location>
</feature>
<dbReference type="SUPFAM" id="SSF47413">
    <property type="entry name" value="lambda repressor-like DNA-binding domains"/>
    <property type="match status" value="1"/>
</dbReference>
<keyword evidence="2" id="KW-0812">Transmembrane</keyword>
<keyword evidence="2" id="KW-0472">Membrane</keyword>
<evidence type="ECO:0000256" key="2">
    <source>
        <dbReference type="SAM" id="Phobius"/>
    </source>
</evidence>
<dbReference type="Gene3D" id="1.10.260.40">
    <property type="entry name" value="lambda repressor-like DNA-binding domains"/>
    <property type="match status" value="1"/>
</dbReference>
<dbReference type="EMBL" id="JAUSUP010000001">
    <property type="protein sequence ID" value="MDQ0350687.1"/>
    <property type="molecule type" value="Genomic_DNA"/>
</dbReference>
<keyword evidence="2" id="KW-1133">Transmembrane helix</keyword>